<dbReference type="EMBL" id="JANQBD010000002">
    <property type="protein sequence ID" value="MCR8630173.1"/>
    <property type="molecule type" value="Genomic_DNA"/>
</dbReference>
<reference evidence="1 2" key="1">
    <citation type="submission" date="2022-08" db="EMBL/GenBank/DDBJ databases">
        <title>Paenibacillus endoradicis sp. nov., Paenibacillus radicibacter sp. nov and Paenibacillus pararadicis sp. nov., three cold-adapted plant growth-promoting bacteria isolated from root of Larix gmelinii in Great Khingan.</title>
        <authorList>
            <person name="Xue H."/>
        </authorList>
    </citation>
    <scope>NUCLEOTIDE SEQUENCE [LARGE SCALE GENOMIC DNA]</scope>
    <source>
        <strain evidence="1 2">N5-1-1-5</strain>
    </source>
</reference>
<dbReference type="RefSeq" id="WP_258211794.1">
    <property type="nucleotide sequence ID" value="NZ_JANQBD010000002.1"/>
</dbReference>
<sequence>MDTAKRVAILKNYETECFSLCMYILRCESMALQASKEVLFYLFKCQTFFNQTDDDRNYYLRKESTRIALNIYKQSLN</sequence>
<accession>A0ABT1YAE8</accession>
<protein>
    <submittedName>
        <fullName evidence="1">Uncharacterized protein</fullName>
    </submittedName>
</protein>
<organism evidence="1 2">
    <name type="scientific">Paenibacillus radicis</name>
    <name type="common">ex Xue et al. 2023</name>
    <dbReference type="NCBI Taxonomy" id="2972489"/>
    <lineage>
        <taxon>Bacteria</taxon>
        <taxon>Bacillati</taxon>
        <taxon>Bacillota</taxon>
        <taxon>Bacilli</taxon>
        <taxon>Bacillales</taxon>
        <taxon>Paenibacillaceae</taxon>
        <taxon>Paenibacillus</taxon>
    </lineage>
</organism>
<keyword evidence="2" id="KW-1185">Reference proteome</keyword>
<proteinExistence type="predicted"/>
<comment type="caution">
    <text evidence="1">The sequence shown here is derived from an EMBL/GenBank/DDBJ whole genome shotgun (WGS) entry which is preliminary data.</text>
</comment>
<evidence type="ECO:0000313" key="1">
    <source>
        <dbReference type="EMBL" id="MCR8630173.1"/>
    </source>
</evidence>
<dbReference type="Proteomes" id="UP001300012">
    <property type="component" value="Unassembled WGS sequence"/>
</dbReference>
<evidence type="ECO:0000313" key="2">
    <source>
        <dbReference type="Proteomes" id="UP001300012"/>
    </source>
</evidence>
<name>A0ABT1YAE8_9BACL</name>
<gene>
    <name evidence="1" type="ORF">NV381_03055</name>
</gene>